<keyword evidence="2" id="KW-0255">Endonuclease</keyword>
<name>A0A0G0LI53_9BACT</name>
<dbReference type="STRING" id="1618572.UT17_C0005G0014"/>
<feature type="domain" description="Homing endonuclease LAGLIDADG" evidence="1">
    <location>
        <begin position="16"/>
        <end position="127"/>
    </location>
</feature>
<dbReference type="AlphaFoldDB" id="A0A0G0LI53"/>
<dbReference type="PANTHER" id="PTHR36181:SF2">
    <property type="entry name" value="INTRON-ENCODED ENDONUCLEASE AI3-RELATED"/>
    <property type="match status" value="1"/>
</dbReference>
<proteinExistence type="predicted"/>
<evidence type="ECO:0000313" key="3">
    <source>
        <dbReference type="Proteomes" id="UP000034774"/>
    </source>
</evidence>
<dbReference type="InterPro" id="IPR051289">
    <property type="entry name" value="LAGLIDADG_Endonuclease"/>
</dbReference>
<dbReference type="Pfam" id="PF00961">
    <property type="entry name" value="LAGLIDADG_1"/>
    <property type="match status" value="1"/>
</dbReference>
<dbReference type="InterPro" id="IPR004860">
    <property type="entry name" value="LAGLIDADG_dom"/>
</dbReference>
<reference evidence="2 3" key="1">
    <citation type="journal article" date="2015" name="Nature">
        <title>rRNA introns, odd ribosomes, and small enigmatic genomes across a large radiation of phyla.</title>
        <authorList>
            <person name="Brown C.T."/>
            <person name="Hug L.A."/>
            <person name="Thomas B.C."/>
            <person name="Sharon I."/>
            <person name="Castelle C.J."/>
            <person name="Singh A."/>
            <person name="Wilkins M.J."/>
            <person name="Williams K.H."/>
            <person name="Banfield J.F."/>
        </authorList>
    </citation>
    <scope>NUCLEOTIDE SEQUENCE [LARGE SCALE GENOMIC DNA]</scope>
</reference>
<sequence length="173" mass="20496">MSAENQQERLISSDWIVGFVEGEGCFSVGFIKQPDRSYKKGYKTGIQVWHEFAITQGASSLNALKKIKKFFKVGNIYINKRYDNHTEHLYRYVVRKREDLLKVVIPFFKSHKMHTQKKEQFERFVKTFEMVMKGNHLSNEGLIKIIKIAENMNVKKDRSELIRILREHMPNIE</sequence>
<dbReference type="EMBL" id="LBVU01000005">
    <property type="protein sequence ID" value="KKQ91578.1"/>
    <property type="molecule type" value="Genomic_DNA"/>
</dbReference>
<keyword evidence="2" id="KW-0540">Nuclease</keyword>
<organism evidence="2 3">
    <name type="scientific">Candidatus Woesebacteria bacterium GW2011_GWB1_39_10</name>
    <dbReference type="NCBI Taxonomy" id="1618572"/>
    <lineage>
        <taxon>Bacteria</taxon>
        <taxon>Candidatus Woeseibacteriota</taxon>
    </lineage>
</organism>
<protein>
    <submittedName>
        <fullName evidence="2">LAGLIDADG homing endonuclease</fullName>
    </submittedName>
</protein>
<accession>A0A0G0LI53</accession>
<comment type="caution">
    <text evidence="2">The sequence shown here is derived from an EMBL/GenBank/DDBJ whole genome shotgun (WGS) entry which is preliminary data.</text>
</comment>
<dbReference type="GO" id="GO:0004519">
    <property type="term" value="F:endonuclease activity"/>
    <property type="evidence" value="ECO:0007669"/>
    <property type="project" value="UniProtKB-KW"/>
</dbReference>
<dbReference type="SUPFAM" id="SSF55608">
    <property type="entry name" value="Homing endonucleases"/>
    <property type="match status" value="1"/>
</dbReference>
<keyword evidence="2" id="KW-0378">Hydrolase</keyword>
<gene>
    <name evidence="2" type="ORF">UT17_C0005G0014</name>
</gene>
<dbReference type="Proteomes" id="UP000034774">
    <property type="component" value="Unassembled WGS sequence"/>
</dbReference>
<dbReference type="InterPro" id="IPR027434">
    <property type="entry name" value="Homing_endonucl"/>
</dbReference>
<evidence type="ECO:0000259" key="1">
    <source>
        <dbReference type="Pfam" id="PF00961"/>
    </source>
</evidence>
<dbReference type="PANTHER" id="PTHR36181">
    <property type="entry name" value="INTRON-ENCODED ENDONUCLEASE AI3-RELATED"/>
    <property type="match status" value="1"/>
</dbReference>
<evidence type="ECO:0000313" key="2">
    <source>
        <dbReference type="EMBL" id="KKQ91578.1"/>
    </source>
</evidence>
<dbReference type="Gene3D" id="3.10.28.10">
    <property type="entry name" value="Homing endonucleases"/>
    <property type="match status" value="1"/>
</dbReference>